<keyword evidence="1" id="KW-0732">Signal</keyword>
<dbReference type="RefSeq" id="WP_372894439.1">
    <property type="nucleotide sequence ID" value="NZ_CP036432.1"/>
</dbReference>
<evidence type="ECO:0008006" key="4">
    <source>
        <dbReference type="Google" id="ProtNLM"/>
    </source>
</evidence>
<keyword evidence="3" id="KW-1185">Reference proteome</keyword>
<protein>
    <recommendedName>
        <fullName evidence="4">Secreted protein</fullName>
    </recommendedName>
</protein>
<dbReference type="EMBL" id="CP036432">
    <property type="protein sequence ID" value="QDV85951.1"/>
    <property type="molecule type" value="Genomic_DNA"/>
</dbReference>
<dbReference type="PROSITE" id="PS51257">
    <property type="entry name" value="PROKAR_LIPOPROTEIN"/>
    <property type="match status" value="1"/>
</dbReference>
<feature type="chain" id="PRO_5047348458" description="Secreted protein" evidence="1">
    <location>
        <begin position="20"/>
        <end position="57"/>
    </location>
</feature>
<reference evidence="2 3" key="1">
    <citation type="submission" date="2019-02" db="EMBL/GenBank/DDBJ databases">
        <title>Deep-cultivation of Planctomycetes and their phenomic and genomic characterization uncovers novel biology.</title>
        <authorList>
            <person name="Wiegand S."/>
            <person name="Jogler M."/>
            <person name="Boedeker C."/>
            <person name="Pinto D."/>
            <person name="Vollmers J."/>
            <person name="Rivas-Marin E."/>
            <person name="Kohn T."/>
            <person name="Peeters S.H."/>
            <person name="Heuer A."/>
            <person name="Rast P."/>
            <person name="Oberbeckmann S."/>
            <person name="Bunk B."/>
            <person name="Jeske O."/>
            <person name="Meyerdierks A."/>
            <person name="Storesund J.E."/>
            <person name="Kallscheuer N."/>
            <person name="Luecker S."/>
            <person name="Lage O.M."/>
            <person name="Pohl T."/>
            <person name="Merkel B.J."/>
            <person name="Hornburger P."/>
            <person name="Mueller R.-W."/>
            <person name="Bruemmer F."/>
            <person name="Labrenz M."/>
            <person name="Spormann A.M."/>
            <person name="Op den Camp H."/>
            <person name="Overmann J."/>
            <person name="Amann R."/>
            <person name="Jetten M.S.M."/>
            <person name="Mascher T."/>
            <person name="Medema M.H."/>
            <person name="Devos D.P."/>
            <person name="Kaster A.-K."/>
            <person name="Ovreas L."/>
            <person name="Rohde M."/>
            <person name="Galperin M.Y."/>
            <person name="Jogler C."/>
        </authorList>
    </citation>
    <scope>NUCLEOTIDE SEQUENCE [LARGE SCALE GENOMIC DNA]</scope>
    <source>
        <strain evidence="2 3">TBK1r</strain>
    </source>
</reference>
<gene>
    <name evidence="2" type="ORF">TBK1r_49680</name>
</gene>
<organism evidence="2 3">
    <name type="scientific">Stieleria magnilauensis</name>
    <dbReference type="NCBI Taxonomy" id="2527963"/>
    <lineage>
        <taxon>Bacteria</taxon>
        <taxon>Pseudomonadati</taxon>
        <taxon>Planctomycetota</taxon>
        <taxon>Planctomycetia</taxon>
        <taxon>Pirellulales</taxon>
        <taxon>Pirellulaceae</taxon>
        <taxon>Stieleria</taxon>
    </lineage>
</organism>
<dbReference type="Proteomes" id="UP000318081">
    <property type="component" value="Chromosome"/>
</dbReference>
<name>A0ABX5XZ34_9BACT</name>
<proteinExistence type="predicted"/>
<evidence type="ECO:0000313" key="2">
    <source>
        <dbReference type="EMBL" id="QDV85951.1"/>
    </source>
</evidence>
<evidence type="ECO:0000256" key="1">
    <source>
        <dbReference type="SAM" id="SignalP"/>
    </source>
</evidence>
<evidence type="ECO:0000313" key="3">
    <source>
        <dbReference type="Proteomes" id="UP000318081"/>
    </source>
</evidence>
<accession>A0ABX5XZ34</accession>
<sequence length="57" mass="6125">MKNLFHLLVLSVVAVSCVAAIGCSDSRPTVIVPEMTDEELQQKAEKKAAEVEGQIPT</sequence>
<feature type="signal peptide" evidence="1">
    <location>
        <begin position="1"/>
        <end position="19"/>
    </location>
</feature>